<evidence type="ECO:0000313" key="2">
    <source>
        <dbReference type="Proteomes" id="UP001055811"/>
    </source>
</evidence>
<dbReference type="EMBL" id="CM042009">
    <property type="protein sequence ID" value="KAI3788859.1"/>
    <property type="molecule type" value="Genomic_DNA"/>
</dbReference>
<reference evidence="1 2" key="2">
    <citation type="journal article" date="2022" name="Mol. Ecol. Resour.">
        <title>The genomes of chicory, endive, great burdock and yacon provide insights into Asteraceae paleo-polyploidization history and plant inulin production.</title>
        <authorList>
            <person name="Fan W."/>
            <person name="Wang S."/>
            <person name="Wang H."/>
            <person name="Wang A."/>
            <person name="Jiang F."/>
            <person name="Liu H."/>
            <person name="Zhao H."/>
            <person name="Xu D."/>
            <person name="Zhang Y."/>
        </authorList>
    </citation>
    <scope>NUCLEOTIDE SEQUENCE [LARGE SCALE GENOMIC DNA]</scope>
    <source>
        <strain evidence="2">cv. Punajuju</strain>
        <tissue evidence="1">Leaves</tissue>
    </source>
</reference>
<organism evidence="1 2">
    <name type="scientific">Cichorium intybus</name>
    <name type="common">Chicory</name>
    <dbReference type="NCBI Taxonomy" id="13427"/>
    <lineage>
        <taxon>Eukaryota</taxon>
        <taxon>Viridiplantae</taxon>
        <taxon>Streptophyta</taxon>
        <taxon>Embryophyta</taxon>
        <taxon>Tracheophyta</taxon>
        <taxon>Spermatophyta</taxon>
        <taxon>Magnoliopsida</taxon>
        <taxon>eudicotyledons</taxon>
        <taxon>Gunneridae</taxon>
        <taxon>Pentapetalae</taxon>
        <taxon>asterids</taxon>
        <taxon>campanulids</taxon>
        <taxon>Asterales</taxon>
        <taxon>Asteraceae</taxon>
        <taxon>Cichorioideae</taxon>
        <taxon>Cichorieae</taxon>
        <taxon>Cichoriinae</taxon>
        <taxon>Cichorium</taxon>
    </lineage>
</organism>
<name>A0ACB9GZ37_CICIN</name>
<proteinExistence type="predicted"/>
<comment type="caution">
    <text evidence="1">The sequence shown here is derived from an EMBL/GenBank/DDBJ whole genome shotgun (WGS) entry which is preliminary data.</text>
</comment>
<accession>A0ACB9GZ37</accession>
<evidence type="ECO:0000313" key="1">
    <source>
        <dbReference type="EMBL" id="KAI3788859.1"/>
    </source>
</evidence>
<gene>
    <name evidence="1" type="ORF">L2E82_01638</name>
</gene>
<protein>
    <submittedName>
        <fullName evidence="1">Uncharacterized protein</fullName>
    </submittedName>
</protein>
<reference evidence="2" key="1">
    <citation type="journal article" date="2022" name="Mol. Ecol. Resour.">
        <title>The genomes of chicory, endive, great burdock and yacon provide insights into Asteraceae palaeo-polyploidization history and plant inulin production.</title>
        <authorList>
            <person name="Fan W."/>
            <person name="Wang S."/>
            <person name="Wang H."/>
            <person name="Wang A."/>
            <person name="Jiang F."/>
            <person name="Liu H."/>
            <person name="Zhao H."/>
            <person name="Xu D."/>
            <person name="Zhang Y."/>
        </authorList>
    </citation>
    <scope>NUCLEOTIDE SEQUENCE [LARGE SCALE GENOMIC DNA]</scope>
    <source>
        <strain evidence="2">cv. Punajuju</strain>
    </source>
</reference>
<keyword evidence="2" id="KW-1185">Reference proteome</keyword>
<sequence length="201" mass="22602">MLGSAHEKALQHIEYAQQNYSGGKDLPVEMLVQAGICHAHLGNMEKAEPFFSVFTHVAVNDYSRLIIEAADSLVSLKHHGSALKYYLMLEGNDGVNKVLLYLKIRRCYSFLSSRTQTINCFYKGMIQISSMDTFIGISKFVRCYNFLTALHEHEDNISVLSPPSDSESRIGETSGGKKTLVILVHAIFHFTLKMSFISFDK</sequence>
<dbReference type="Proteomes" id="UP001055811">
    <property type="component" value="Linkage Group LG01"/>
</dbReference>